<dbReference type="EMBL" id="JAJJMB010007312">
    <property type="protein sequence ID" value="KAI3930997.1"/>
    <property type="molecule type" value="Genomic_DNA"/>
</dbReference>
<keyword evidence="3" id="KW-1185">Reference proteome</keyword>
<name>A0AAD4XPZ9_9MAGN</name>
<proteinExistence type="predicted"/>
<dbReference type="AlphaFoldDB" id="A0AAD4XPZ9"/>
<feature type="non-terminal residue" evidence="2">
    <location>
        <position position="202"/>
    </location>
</feature>
<evidence type="ECO:0000313" key="3">
    <source>
        <dbReference type="Proteomes" id="UP001202328"/>
    </source>
</evidence>
<accession>A0AAD4XPZ9</accession>
<organism evidence="2 3">
    <name type="scientific">Papaver atlanticum</name>
    <dbReference type="NCBI Taxonomy" id="357466"/>
    <lineage>
        <taxon>Eukaryota</taxon>
        <taxon>Viridiplantae</taxon>
        <taxon>Streptophyta</taxon>
        <taxon>Embryophyta</taxon>
        <taxon>Tracheophyta</taxon>
        <taxon>Spermatophyta</taxon>
        <taxon>Magnoliopsida</taxon>
        <taxon>Ranunculales</taxon>
        <taxon>Papaveraceae</taxon>
        <taxon>Papaveroideae</taxon>
        <taxon>Papaver</taxon>
    </lineage>
</organism>
<comment type="caution">
    <text evidence="2">The sequence shown here is derived from an EMBL/GenBank/DDBJ whole genome shotgun (WGS) entry which is preliminary data.</text>
</comment>
<protein>
    <submittedName>
        <fullName evidence="2">Uncharacterized protein</fullName>
    </submittedName>
</protein>
<dbReference type="Proteomes" id="UP001202328">
    <property type="component" value="Unassembled WGS sequence"/>
</dbReference>
<feature type="compositionally biased region" description="Polar residues" evidence="1">
    <location>
        <begin position="13"/>
        <end position="32"/>
    </location>
</feature>
<evidence type="ECO:0000313" key="2">
    <source>
        <dbReference type="EMBL" id="KAI3930997.1"/>
    </source>
</evidence>
<sequence length="202" mass="21858">MINPSCPYGGGTTMQIPSAGSSTSIPQAQAHLNNNNPSSPFQSPTISTSNNNPFQQNSPGAVTTAALTAATSLMNSSVNSSANVSMQQPAQSILNCLYLFLLLVLVEISRVISSPDAQGYYFRCQVNEGYPILDGSRSHSPNRHIFSDIWSFGCTMIKMVTWKTSSESTVPRGSHTYDHPQQNCFSYSGISRNSNGTPRFSY</sequence>
<feature type="region of interest" description="Disordered" evidence="1">
    <location>
        <begin position="1"/>
        <end position="59"/>
    </location>
</feature>
<gene>
    <name evidence="2" type="ORF">MKW98_030236</name>
</gene>
<feature type="compositionally biased region" description="Polar residues" evidence="1">
    <location>
        <begin position="41"/>
        <end position="59"/>
    </location>
</feature>
<reference evidence="2" key="1">
    <citation type="submission" date="2022-04" db="EMBL/GenBank/DDBJ databases">
        <title>A functionally conserved STORR gene fusion in Papaver species that diverged 16.8 million years ago.</title>
        <authorList>
            <person name="Catania T."/>
        </authorList>
    </citation>
    <scope>NUCLEOTIDE SEQUENCE</scope>
    <source>
        <strain evidence="2">S-188037</strain>
    </source>
</reference>
<evidence type="ECO:0000256" key="1">
    <source>
        <dbReference type="SAM" id="MobiDB-lite"/>
    </source>
</evidence>